<evidence type="ECO:0000313" key="2">
    <source>
        <dbReference type="Proteomes" id="UP000275461"/>
    </source>
</evidence>
<accession>A0A498CEL0</accession>
<dbReference type="Pfam" id="PF06853">
    <property type="entry name" value="DUF1249"/>
    <property type="match status" value="1"/>
</dbReference>
<sequence>MRSPAILETQSTGPSFGGLMELYESNYLFLRRLLPEDGEGVCRVSPLAKGAALHVELLESTPYTRTYYLTHQFLAEEAPAGETLPALRIRIYYDARVAEVVGRGRRGQAREQGPSLEWRWRANRFLNRWLRFCLGEGHRFGSPTA</sequence>
<reference evidence="1 2" key="1">
    <citation type="submission" date="2018-10" db="EMBL/GenBank/DDBJ databases">
        <title>Genomic Encyclopedia of Type Strains, Phase IV (KMG-IV): sequencing the most valuable type-strain genomes for metagenomic binning, comparative biology and taxonomic classification.</title>
        <authorList>
            <person name="Goeker M."/>
        </authorList>
    </citation>
    <scope>NUCLEOTIDE SEQUENCE [LARGE SCALE GENOMIC DNA]</scope>
    <source>
        <strain evidence="1 2">DSM 12769</strain>
    </source>
</reference>
<dbReference type="AlphaFoldDB" id="A0A498CEL0"/>
<keyword evidence="2" id="KW-1185">Reference proteome</keyword>
<proteinExistence type="predicted"/>
<protein>
    <recommendedName>
        <fullName evidence="3">DUF1249 domain-containing protein</fullName>
    </recommendedName>
</protein>
<dbReference type="InterPro" id="IPR009659">
    <property type="entry name" value="DUF1249"/>
</dbReference>
<evidence type="ECO:0008006" key="3">
    <source>
        <dbReference type="Google" id="ProtNLM"/>
    </source>
</evidence>
<dbReference type="PANTHER" id="PTHR38774">
    <property type="entry name" value="CYTOPLASMIC PROTEIN-RELATED"/>
    <property type="match status" value="1"/>
</dbReference>
<dbReference type="EMBL" id="RCDA01000001">
    <property type="protein sequence ID" value="RLK50751.1"/>
    <property type="molecule type" value="Genomic_DNA"/>
</dbReference>
<comment type="caution">
    <text evidence="1">The sequence shown here is derived from an EMBL/GenBank/DDBJ whole genome shotgun (WGS) entry which is preliminary data.</text>
</comment>
<name>A0A498CEL0_9GAMM</name>
<dbReference type="Proteomes" id="UP000275461">
    <property type="component" value="Unassembled WGS sequence"/>
</dbReference>
<gene>
    <name evidence="1" type="ORF">DFR31_0657</name>
</gene>
<organism evidence="1 2">
    <name type="scientific">Alkalispirillum mobile</name>
    <dbReference type="NCBI Taxonomy" id="85925"/>
    <lineage>
        <taxon>Bacteria</taxon>
        <taxon>Pseudomonadati</taxon>
        <taxon>Pseudomonadota</taxon>
        <taxon>Gammaproteobacteria</taxon>
        <taxon>Chromatiales</taxon>
        <taxon>Ectothiorhodospiraceae</taxon>
        <taxon>Alkalispirillum</taxon>
    </lineage>
</organism>
<dbReference type="PANTHER" id="PTHR38774:SF1">
    <property type="entry name" value="CYTOPLASMIC PROTEIN"/>
    <property type="match status" value="1"/>
</dbReference>
<evidence type="ECO:0000313" key="1">
    <source>
        <dbReference type="EMBL" id="RLK50751.1"/>
    </source>
</evidence>